<evidence type="ECO:0000256" key="1">
    <source>
        <dbReference type="SAM" id="MobiDB-lite"/>
    </source>
</evidence>
<protein>
    <submittedName>
        <fullName evidence="2">Uncharacterized protein</fullName>
    </submittedName>
</protein>
<feature type="compositionally biased region" description="Polar residues" evidence="1">
    <location>
        <begin position="83"/>
        <end position="92"/>
    </location>
</feature>
<dbReference type="AlphaFoldDB" id="X0X304"/>
<feature type="region of interest" description="Disordered" evidence="1">
    <location>
        <begin position="1"/>
        <end position="92"/>
    </location>
</feature>
<feature type="non-terminal residue" evidence="2">
    <location>
        <position position="1"/>
    </location>
</feature>
<reference evidence="2" key="1">
    <citation type="journal article" date="2014" name="Front. Microbiol.">
        <title>High frequency of phylogenetically diverse reductive dehalogenase-homologous genes in deep subseafloor sedimentary metagenomes.</title>
        <authorList>
            <person name="Kawai M."/>
            <person name="Futagami T."/>
            <person name="Toyoda A."/>
            <person name="Takaki Y."/>
            <person name="Nishi S."/>
            <person name="Hori S."/>
            <person name="Arai W."/>
            <person name="Tsubouchi T."/>
            <person name="Morono Y."/>
            <person name="Uchiyama I."/>
            <person name="Ito T."/>
            <person name="Fujiyama A."/>
            <person name="Inagaki F."/>
            <person name="Takami H."/>
        </authorList>
    </citation>
    <scope>NUCLEOTIDE SEQUENCE</scope>
    <source>
        <strain evidence="2">Expedition CK06-06</strain>
    </source>
</reference>
<dbReference type="EMBL" id="BARS01040612">
    <property type="protein sequence ID" value="GAG37594.1"/>
    <property type="molecule type" value="Genomic_DNA"/>
</dbReference>
<comment type="caution">
    <text evidence="2">The sequence shown here is derived from an EMBL/GenBank/DDBJ whole genome shotgun (WGS) entry which is preliminary data.</text>
</comment>
<feature type="compositionally biased region" description="Polar residues" evidence="1">
    <location>
        <begin position="60"/>
        <end position="76"/>
    </location>
</feature>
<accession>X0X304</accession>
<gene>
    <name evidence="2" type="ORF">S01H1_61876</name>
</gene>
<name>X0X304_9ZZZZ</name>
<organism evidence="2">
    <name type="scientific">marine sediment metagenome</name>
    <dbReference type="NCBI Taxonomy" id="412755"/>
    <lineage>
        <taxon>unclassified sequences</taxon>
        <taxon>metagenomes</taxon>
        <taxon>ecological metagenomes</taxon>
    </lineage>
</organism>
<evidence type="ECO:0000313" key="2">
    <source>
        <dbReference type="EMBL" id="GAG37594.1"/>
    </source>
</evidence>
<feature type="compositionally biased region" description="Low complexity" evidence="1">
    <location>
        <begin position="28"/>
        <end position="43"/>
    </location>
</feature>
<sequence length="92" mass="9454">TTAATPKKTVREQRTTATPGSRKSSRLSAASQKKAEASSAPSPHVETAEKALPEEADEQQPLSDATATSAEVNTPSGDDIETSDGTATTVNV</sequence>
<proteinExistence type="predicted"/>